<evidence type="ECO:0000259" key="12">
    <source>
        <dbReference type="PROSITE" id="PS50835"/>
    </source>
</evidence>
<organism evidence="13 14">
    <name type="scientific">Lipotes vexillifer</name>
    <name type="common">Yangtze river dolphin</name>
    <dbReference type="NCBI Taxonomy" id="118797"/>
    <lineage>
        <taxon>Eukaryota</taxon>
        <taxon>Metazoa</taxon>
        <taxon>Chordata</taxon>
        <taxon>Craniata</taxon>
        <taxon>Vertebrata</taxon>
        <taxon>Euteleostomi</taxon>
        <taxon>Mammalia</taxon>
        <taxon>Eutheria</taxon>
        <taxon>Laurasiatheria</taxon>
        <taxon>Artiodactyla</taxon>
        <taxon>Whippomorpha</taxon>
        <taxon>Cetacea</taxon>
        <taxon>Odontoceti</taxon>
        <taxon>Lipotidae</taxon>
        <taxon>Lipotes</taxon>
    </lineage>
</organism>
<dbReference type="InterPro" id="IPR007110">
    <property type="entry name" value="Ig-like_dom"/>
</dbReference>
<evidence type="ECO:0000256" key="8">
    <source>
        <dbReference type="ARBA" id="ARBA00023157"/>
    </source>
</evidence>
<dbReference type="InterPro" id="IPR036179">
    <property type="entry name" value="Ig-like_dom_sf"/>
</dbReference>
<evidence type="ECO:0000256" key="5">
    <source>
        <dbReference type="ARBA" id="ARBA00022737"/>
    </source>
</evidence>
<dbReference type="GO" id="GO:0002764">
    <property type="term" value="P:immune response-regulating signaling pathway"/>
    <property type="evidence" value="ECO:0007669"/>
    <property type="project" value="TreeGrafter"/>
</dbReference>
<evidence type="ECO:0000256" key="4">
    <source>
        <dbReference type="ARBA" id="ARBA00022729"/>
    </source>
</evidence>
<evidence type="ECO:0000256" key="9">
    <source>
        <dbReference type="ARBA" id="ARBA00023180"/>
    </source>
</evidence>
<evidence type="ECO:0000256" key="2">
    <source>
        <dbReference type="ARBA" id="ARBA00022475"/>
    </source>
</evidence>
<dbReference type="SUPFAM" id="SSF48726">
    <property type="entry name" value="Immunoglobulin"/>
    <property type="match status" value="1"/>
</dbReference>
<feature type="compositionally biased region" description="Basic and acidic residues" evidence="11">
    <location>
        <begin position="341"/>
        <end position="355"/>
    </location>
</feature>
<evidence type="ECO:0000313" key="13">
    <source>
        <dbReference type="Proteomes" id="UP000265300"/>
    </source>
</evidence>
<dbReference type="PANTHER" id="PTHR11738:SF179">
    <property type="entry name" value="LEUKOCYTE IMMUNOGLOBULIN-LIKE RECEPTOR SUBFAMILY A MEMBER 5"/>
    <property type="match status" value="1"/>
</dbReference>
<sequence length="488" mass="51912">MGGRRGPYSPASSALQPATAAACGLAPGLPEGAPATKRRPRGAGRGRERAARGSLGDVVPRPCAVSRLRSARAARRGTCIPKLCARAAQRGTWTAKLGWFPDTPSLSVQPGPVVASGENVTLLCQSLSTRDTFLLSKEGAARPPLRLRSKYRGGHYQAEFSMSPVTSAHSGTYRCYSSLSSNPYLLSHASAPLELTVSASAADLAENRTHPRGNFHIPHISVHLRPDRPPHRWLCCQLCTDSERLRAGVTGQHLTSRPALCLPPRLRGSHTDRALRSRGSIRGFTGHRPQSVVPLSQAGVSALLTRGSRSDPLQPPPSRGPRSSTEQVVPGVRIPGPGPHLEARSGVRSLGERGCGRSGRQCSGRQCPGHTWPWQGARFRECWLGSGSARAVPARERHGILGRAQAARARHVGGAGAPRRGRGRGRRAASREAPRGEGPELRAGGLLLTWRRELPARLQEAAGPTPGRRVSFRPSAAAAADPEVRAGC</sequence>
<keyword evidence="7" id="KW-0472">Membrane</keyword>
<dbReference type="PANTHER" id="PTHR11738">
    <property type="entry name" value="MHC CLASS I NK CELL RECEPTOR"/>
    <property type="match status" value="1"/>
</dbReference>
<feature type="domain" description="Ig-like" evidence="12">
    <location>
        <begin position="104"/>
        <end position="198"/>
    </location>
</feature>
<dbReference type="GeneID" id="103082784"/>
<dbReference type="PROSITE" id="PS50835">
    <property type="entry name" value="IG_LIKE"/>
    <property type="match status" value="1"/>
</dbReference>
<dbReference type="GO" id="GO:0005886">
    <property type="term" value="C:plasma membrane"/>
    <property type="evidence" value="ECO:0007669"/>
    <property type="project" value="UniProtKB-SubCell"/>
</dbReference>
<keyword evidence="6" id="KW-1133">Transmembrane helix</keyword>
<evidence type="ECO:0000313" key="14">
    <source>
        <dbReference type="RefSeq" id="XP_007462738.1"/>
    </source>
</evidence>
<feature type="region of interest" description="Disordered" evidence="11">
    <location>
        <begin position="404"/>
        <end position="444"/>
    </location>
</feature>
<evidence type="ECO:0000256" key="7">
    <source>
        <dbReference type="ARBA" id="ARBA00023136"/>
    </source>
</evidence>
<dbReference type="PROSITE" id="PS51257">
    <property type="entry name" value="PROKAR_LIPOPROTEIN"/>
    <property type="match status" value="1"/>
</dbReference>
<dbReference type="Gene3D" id="2.60.40.10">
    <property type="entry name" value="Immunoglobulins"/>
    <property type="match status" value="1"/>
</dbReference>
<dbReference type="RefSeq" id="XP_007462738.1">
    <property type="nucleotide sequence ID" value="XM_007462676.1"/>
</dbReference>
<keyword evidence="5" id="KW-0677">Repeat</keyword>
<dbReference type="AlphaFoldDB" id="A0A340XMU1"/>
<gene>
    <name evidence="14" type="primary">LOC103082784</name>
</gene>
<keyword evidence="3" id="KW-0812">Transmembrane</keyword>
<evidence type="ECO:0000256" key="11">
    <source>
        <dbReference type="SAM" id="MobiDB-lite"/>
    </source>
</evidence>
<dbReference type="FunFam" id="2.60.40.10:FF:000049">
    <property type="entry name" value="Leukocyte immunoglobulin-like receptor subfamily B member 1"/>
    <property type="match status" value="1"/>
</dbReference>
<proteinExistence type="predicted"/>
<feature type="compositionally biased region" description="Basic and acidic residues" evidence="11">
    <location>
        <begin position="429"/>
        <end position="440"/>
    </location>
</feature>
<keyword evidence="4" id="KW-0732">Signal</keyword>
<feature type="compositionally biased region" description="Low complexity" evidence="11">
    <location>
        <begin position="358"/>
        <end position="367"/>
    </location>
</feature>
<dbReference type="InParanoid" id="A0A340XMU1"/>
<evidence type="ECO:0000256" key="1">
    <source>
        <dbReference type="ARBA" id="ARBA00004162"/>
    </source>
</evidence>
<feature type="region of interest" description="Disordered" evidence="11">
    <location>
        <begin position="306"/>
        <end position="370"/>
    </location>
</feature>
<dbReference type="Proteomes" id="UP000265300">
    <property type="component" value="Unplaced"/>
</dbReference>
<dbReference type="SMART" id="SM00409">
    <property type="entry name" value="IG"/>
    <property type="match status" value="1"/>
</dbReference>
<keyword evidence="9" id="KW-0325">Glycoprotein</keyword>
<feature type="region of interest" description="Disordered" evidence="11">
    <location>
        <begin position="19"/>
        <end position="55"/>
    </location>
</feature>
<dbReference type="InterPro" id="IPR003599">
    <property type="entry name" value="Ig_sub"/>
</dbReference>
<dbReference type="GO" id="GO:0032396">
    <property type="term" value="F:inhibitory MHC class I receptor activity"/>
    <property type="evidence" value="ECO:0007669"/>
    <property type="project" value="TreeGrafter"/>
</dbReference>
<accession>A0A340XMU1</accession>
<evidence type="ECO:0000256" key="10">
    <source>
        <dbReference type="ARBA" id="ARBA00023319"/>
    </source>
</evidence>
<dbReference type="InterPro" id="IPR013783">
    <property type="entry name" value="Ig-like_fold"/>
</dbReference>
<dbReference type="Pfam" id="PF13927">
    <property type="entry name" value="Ig_3"/>
    <property type="match status" value="1"/>
</dbReference>
<name>A0A340XMU1_LIPVE</name>
<keyword evidence="13" id="KW-1185">Reference proteome</keyword>
<keyword evidence="2" id="KW-1003">Cell membrane</keyword>
<feature type="compositionally biased region" description="Basic residues" evidence="11">
    <location>
        <begin position="419"/>
        <end position="428"/>
    </location>
</feature>
<feature type="region of interest" description="Disordered" evidence="11">
    <location>
        <begin position="458"/>
        <end position="488"/>
    </location>
</feature>
<keyword evidence="10" id="KW-0393">Immunoglobulin domain</keyword>
<dbReference type="KEGG" id="lve:103082784"/>
<protein>
    <submittedName>
        <fullName evidence="14">Uncharacterized protein LOC103082784</fullName>
    </submittedName>
</protein>
<evidence type="ECO:0000256" key="6">
    <source>
        <dbReference type="ARBA" id="ARBA00022989"/>
    </source>
</evidence>
<dbReference type="GO" id="GO:0019221">
    <property type="term" value="P:cytokine-mediated signaling pathway"/>
    <property type="evidence" value="ECO:0007669"/>
    <property type="project" value="TreeGrafter"/>
</dbReference>
<keyword evidence="8" id="KW-1015">Disulfide bond</keyword>
<evidence type="ECO:0000256" key="3">
    <source>
        <dbReference type="ARBA" id="ARBA00022692"/>
    </source>
</evidence>
<reference evidence="14" key="1">
    <citation type="submission" date="2025-08" db="UniProtKB">
        <authorList>
            <consortium name="RefSeq"/>
        </authorList>
    </citation>
    <scope>IDENTIFICATION</scope>
</reference>
<comment type="subcellular location">
    <subcellularLocation>
        <location evidence="1">Cell membrane</location>
        <topology evidence="1">Single-pass membrane protein</topology>
    </subcellularLocation>
</comment>
<dbReference type="InterPro" id="IPR050412">
    <property type="entry name" value="Ig-like_Receptors_ImmuneReg"/>
</dbReference>